<dbReference type="Proteomes" id="UP001157502">
    <property type="component" value="Chromosome 21"/>
</dbReference>
<gene>
    <name evidence="1" type="ORF">DPEC_G00241250</name>
</gene>
<reference evidence="1" key="1">
    <citation type="submission" date="2021-05" db="EMBL/GenBank/DDBJ databases">
        <authorList>
            <person name="Pan Q."/>
            <person name="Jouanno E."/>
            <person name="Zahm M."/>
            <person name="Klopp C."/>
            <person name="Cabau C."/>
            <person name="Louis A."/>
            <person name="Berthelot C."/>
            <person name="Parey E."/>
            <person name="Roest Crollius H."/>
            <person name="Montfort J."/>
            <person name="Robinson-Rechavi M."/>
            <person name="Bouchez O."/>
            <person name="Lampietro C."/>
            <person name="Lopez Roques C."/>
            <person name="Donnadieu C."/>
            <person name="Postlethwait J."/>
            <person name="Bobe J."/>
            <person name="Dillon D."/>
            <person name="Chandos A."/>
            <person name="von Hippel F."/>
            <person name="Guiguen Y."/>
        </authorList>
    </citation>
    <scope>NUCLEOTIDE SEQUENCE</scope>
    <source>
        <strain evidence="1">YG-Jan2019</strain>
    </source>
</reference>
<evidence type="ECO:0000313" key="2">
    <source>
        <dbReference type="Proteomes" id="UP001157502"/>
    </source>
</evidence>
<comment type="caution">
    <text evidence="1">The sequence shown here is derived from an EMBL/GenBank/DDBJ whole genome shotgun (WGS) entry which is preliminary data.</text>
</comment>
<sequence length="119" mass="13659">MPVSRAPLHIKWFHGQKKQDYELPTINQSIPFSNCSFSPLWQHQTQLSVSLTNILEADKCDWLAQLRRQSLQAYVPSQSIEVYISHGVLRTCSPYKMQVLPSSELTNQITFKPLGQICL</sequence>
<name>A0ACC2FUX2_DALPE</name>
<accession>A0ACC2FUX2</accession>
<proteinExistence type="predicted"/>
<keyword evidence="2" id="KW-1185">Reference proteome</keyword>
<dbReference type="EMBL" id="CM055748">
    <property type="protein sequence ID" value="KAJ7995118.1"/>
    <property type="molecule type" value="Genomic_DNA"/>
</dbReference>
<protein>
    <submittedName>
        <fullName evidence="1">Uncharacterized protein</fullName>
    </submittedName>
</protein>
<evidence type="ECO:0000313" key="1">
    <source>
        <dbReference type="EMBL" id="KAJ7995118.1"/>
    </source>
</evidence>
<organism evidence="1 2">
    <name type="scientific">Dallia pectoralis</name>
    <name type="common">Alaska blackfish</name>
    <dbReference type="NCBI Taxonomy" id="75939"/>
    <lineage>
        <taxon>Eukaryota</taxon>
        <taxon>Metazoa</taxon>
        <taxon>Chordata</taxon>
        <taxon>Craniata</taxon>
        <taxon>Vertebrata</taxon>
        <taxon>Euteleostomi</taxon>
        <taxon>Actinopterygii</taxon>
        <taxon>Neopterygii</taxon>
        <taxon>Teleostei</taxon>
        <taxon>Protacanthopterygii</taxon>
        <taxon>Esociformes</taxon>
        <taxon>Umbridae</taxon>
        <taxon>Dallia</taxon>
    </lineage>
</organism>